<feature type="coiled-coil region" evidence="14">
    <location>
        <begin position="1226"/>
        <end position="1253"/>
    </location>
</feature>
<dbReference type="GeneID" id="113418863"/>
<feature type="repeat" description="WD" evidence="13">
    <location>
        <begin position="634"/>
        <end position="667"/>
    </location>
</feature>
<evidence type="ECO:0000256" key="1">
    <source>
        <dbReference type="ARBA" id="ARBA00004430"/>
    </source>
</evidence>
<evidence type="ECO:0000256" key="13">
    <source>
        <dbReference type="PROSITE-ProRule" id="PRU00221"/>
    </source>
</evidence>
<sequence>MSVIVAQALHIFGFQSRVANNICFFDEQIIVYPAGNSCVKYHIEQKWQKFIPGSEKSQGMLALAISPNRRYLAISETLQDKPAITIYELSSVPCKKRKILNTFDFPVQEFISLAFSPDSKYLVAQAGPPESQLAYWMWEKQRTMAIIRADVQNNPLYQVSFNPQDNTQVCVIGNGIFKLYKYTEGSLKQTNFLRGEPQNYLSHAWLSEEKVIVGTDTGKLYLFDSGDLRWETSIERKEQTTEMLNEEPVLESESLIEFPFTNSPEYSTEAVSEAEGQQQASLPRVSAIAAYSKGFACSAGPGIVLLFEKSDEKDGYRESREIRISQDPCSSDPHQSDKQEIVCIAFSPAEETLLISTNKNQVYYLSMSSAELTKGETAHFEYLNFPIHSSAVTGLDTCIRKPLVATCSLDKSVRIWNYETNTLDLYKEYQEEAYALAFHPGGLCVLVGFADKLRLMNLLIDDIRTFKDFTVRGCRECTFSTGGHLFAAVNGNVIHIYSAISFDNIINLKGHNGKVRSVVWSMDDYKLVSCGTDGAVYEWNLQNGKRESECVLKSCSYSGVAISPDTKVIFAVGSDHSIKEICDSSILREVPSFDVTYTCIVIAHNGRMVFTGTSAGTIRSMKYPLPLHKEFNEYQAHAGPVSKISITSDDQFLLTSAEDGCIIIWKVYDKEGRGLKREREVPYSDEVLITRTDMEEKSQVMLELKTRVEELKMENEYQLRLKDMNYSEKIKELTEKFIQEMESLKTKNQVLQTEKEKQEIQHQDQLSELIEKQSREVQDLESGNNQKLLLEYEKYQELQMKSQRMQEEYEKQLHEMEENKSQALEELTEYYEAKLLEKGTLLEEAQDDARQQLREFEETKKQIEEDEDREIQDIKIKYERRLREERESNLRLKGETGIMRKKFNSLQKEIEERCSDIEAMKLEQQKLHGIIKALEKDIMGLKREIQERDETIQDKEKRIYDLKKKNQELEKFKFVLDYKIKELKKQIEPRENDIKAMKEQIQEDLCLKAPHIRLQTLCNILLFLMSSLQMEGELEHFHKQNTQLELNIAELRLKLRATDREMHKEMQKERDMEALVKRFKTDIHNCVGFIQEPKKLKESIRDIYEKYVQKADRVEIVGVDSDLHQEYTRQREHLEHNLATLKKKVIKESEIHRADYVRIMQENVSLIKEINDLRRELKVTRLQVHDLQSTLSLLKKHKKAGPQPPGDSCSSPDRQLSPGILRLNLEEETERIIQMQRLEIKCLREQMQGQEKALTIRPLSSGKLPILEMDKISDIQSH</sequence>
<evidence type="ECO:0000256" key="2">
    <source>
        <dbReference type="ARBA" id="ARBA00022490"/>
    </source>
</evidence>
<feature type="coiled-coil region" evidence="14">
    <location>
        <begin position="1034"/>
        <end position="1068"/>
    </location>
</feature>
<keyword evidence="7" id="KW-0966">Cell projection</keyword>
<comment type="function">
    <text evidence="8">Associates with components of the nexin-dynein regulatory complex (N-DRC), a key regulator of ciliary/flagellar motility, and might act as an inner dynein arm (IDA) hub or linkage.</text>
</comment>
<dbReference type="InterPro" id="IPR015943">
    <property type="entry name" value="WD40/YVTN_repeat-like_dom_sf"/>
</dbReference>
<evidence type="ECO:0000256" key="11">
    <source>
        <dbReference type="ARBA" id="ARBA00074539"/>
    </source>
</evidence>
<keyword evidence="3 13" id="KW-0853">WD repeat</keyword>
<accession>A0A6J1UZE0</accession>
<reference evidence="18" key="1">
    <citation type="submission" date="2025-08" db="UniProtKB">
        <authorList>
            <consortium name="RefSeq"/>
        </authorList>
    </citation>
    <scope>IDENTIFICATION</scope>
</reference>
<dbReference type="PROSITE" id="PS50294">
    <property type="entry name" value="WD_REPEATS_REGION"/>
    <property type="match status" value="2"/>
</dbReference>
<feature type="repeat" description="WD" evidence="13">
    <location>
        <begin position="385"/>
        <end position="426"/>
    </location>
</feature>
<keyword evidence="6" id="KW-0206">Cytoskeleton</keyword>
<dbReference type="InterPro" id="IPR001680">
    <property type="entry name" value="WD40_rpt"/>
</dbReference>
<evidence type="ECO:0000256" key="3">
    <source>
        <dbReference type="ARBA" id="ARBA00022574"/>
    </source>
</evidence>
<evidence type="ECO:0000256" key="10">
    <source>
        <dbReference type="ARBA" id="ARBA00064509"/>
    </source>
</evidence>
<evidence type="ECO:0000256" key="9">
    <source>
        <dbReference type="ARBA" id="ARBA00061460"/>
    </source>
</evidence>
<dbReference type="PANTHER" id="PTHR32215">
    <property type="entry name" value="CILIA- AND FLAGELLA-ASSOCIATED PROTEIN 57"/>
    <property type="match status" value="1"/>
</dbReference>
<dbReference type="GO" id="GO:0005930">
    <property type="term" value="C:axoneme"/>
    <property type="evidence" value="ECO:0007669"/>
    <property type="project" value="UniProtKB-SubCell"/>
</dbReference>
<dbReference type="InterPro" id="IPR052993">
    <property type="entry name" value="CFA-57"/>
</dbReference>
<evidence type="ECO:0000313" key="18">
    <source>
        <dbReference type="RefSeq" id="XP_026533763.1"/>
    </source>
</evidence>
<organism evidence="17 18">
    <name type="scientific">Notechis scutatus</name>
    <name type="common">mainland tiger snake</name>
    <dbReference type="NCBI Taxonomy" id="8663"/>
    <lineage>
        <taxon>Eukaryota</taxon>
        <taxon>Metazoa</taxon>
        <taxon>Chordata</taxon>
        <taxon>Craniata</taxon>
        <taxon>Vertebrata</taxon>
        <taxon>Euteleostomi</taxon>
        <taxon>Lepidosauria</taxon>
        <taxon>Squamata</taxon>
        <taxon>Bifurcata</taxon>
        <taxon>Unidentata</taxon>
        <taxon>Episquamata</taxon>
        <taxon>Toxicofera</taxon>
        <taxon>Serpentes</taxon>
        <taxon>Colubroidea</taxon>
        <taxon>Elapidae</taxon>
        <taxon>Hydrophiinae</taxon>
        <taxon>Notechis</taxon>
    </lineage>
</organism>
<dbReference type="PROSITE" id="PS50082">
    <property type="entry name" value="WD_REPEATS_2"/>
    <property type="match status" value="3"/>
</dbReference>
<evidence type="ECO:0000256" key="12">
    <source>
        <dbReference type="ARBA" id="ARBA00075729"/>
    </source>
</evidence>
<feature type="region of interest" description="Disordered" evidence="15">
    <location>
        <begin position="1195"/>
        <end position="1218"/>
    </location>
</feature>
<evidence type="ECO:0000256" key="6">
    <source>
        <dbReference type="ARBA" id="ARBA00023212"/>
    </source>
</evidence>
<dbReference type="Pfam" id="PF23414">
    <property type="entry name" value="Beta-prop_EML_2"/>
    <property type="match status" value="1"/>
</dbReference>
<keyword evidence="17" id="KW-1185">Reference proteome</keyword>
<gene>
    <name evidence="18" type="primary">LOC113418863</name>
</gene>
<keyword evidence="2" id="KW-0963">Cytoplasm</keyword>
<dbReference type="InterPro" id="IPR055442">
    <property type="entry name" value="Beta-prop_EML-like_2nd"/>
</dbReference>
<evidence type="ECO:0000256" key="15">
    <source>
        <dbReference type="SAM" id="MobiDB-lite"/>
    </source>
</evidence>
<feature type="coiled-coil region" evidence="14">
    <location>
        <begin position="931"/>
        <end position="1000"/>
    </location>
</feature>
<comment type="subunit">
    <text evidence="10">May form homodimers. Associates with components of the nexin-dynein regulatory complex (N-DRC) and the CFAP184:CFAP263 complex.</text>
</comment>
<proteinExistence type="inferred from homology"/>
<evidence type="ECO:0000256" key="8">
    <source>
        <dbReference type="ARBA" id="ARBA00054720"/>
    </source>
</evidence>
<evidence type="ECO:0000313" key="17">
    <source>
        <dbReference type="Proteomes" id="UP000504612"/>
    </source>
</evidence>
<dbReference type="AlphaFoldDB" id="A0A6J1UZE0"/>
<feature type="repeat" description="WD" evidence="13">
    <location>
        <begin position="508"/>
        <end position="549"/>
    </location>
</feature>
<name>A0A6J1UZE0_9SAUR</name>
<feature type="domain" description="EML-like second beta-propeller" evidence="16">
    <location>
        <begin position="392"/>
        <end position="667"/>
    </location>
</feature>
<dbReference type="SUPFAM" id="SSF50978">
    <property type="entry name" value="WD40 repeat-like"/>
    <property type="match status" value="1"/>
</dbReference>
<dbReference type="Proteomes" id="UP000504612">
    <property type="component" value="Unplaced"/>
</dbReference>
<dbReference type="KEGG" id="nss:113418863"/>
<dbReference type="InterPro" id="IPR036322">
    <property type="entry name" value="WD40_repeat_dom_sf"/>
</dbReference>
<dbReference type="FunFam" id="2.130.10.10:FF:000271">
    <property type="entry name" value="cilia- and flagella-associated protein 57"/>
    <property type="match status" value="1"/>
</dbReference>
<dbReference type="SUPFAM" id="SSF50998">
    <property type="entry name" value="Quinoprotein alcohol dehydrogenase-like"/>
    <property type="match status" value="1"/>
</dbReference>
<keyword evidence="4" id="KW-0677">Repeat</keyword>
<evidence type="ECO:0000259" key="16">
    <source>
        <dbReference type="Pfam" id="PF23414"/>
    </source>
</evidence>
<dbReference type="PANTHER" id="PTHR32215:SF0">
    <property type="entry name" value="CILIA- AND FLAGELLA-ASSOCIATED PROTEIN 57"/>
    <property type="match status" value="1"/>
</dbReference>
<evidence type="ECO:0000256" key="7">
    <source>
        <dbReference type="ARBA" id="ARBA00023273"/>
    </source>
</evidence>
<feature type="coiled-coil region" evidence="14">
    <location>
        <begin position="694"/>
        <end position="873"/>
    </location>
</feature>
<comment type="similarity">
    <text evidence="9">Belongs to the CFAP57 family.</text>
</comment>
<dbReference type="SMART" id="SM00320">
    <property type="entry name" value="WD40"/>
    <property type="match status" value="8"/>
</dbReference>
<dbReference type="RefSeq" id="XP_026533763.1">
    <property type="nucleotide sequence ID" value="XM_026677978.1"/>
</dbReference>
<dbReference type="InterPro" id="IPR011047">
    <property type="entry name" value="Quinoprotein_ADH-like_sf"/>
</dbReference>
<comment type="subcellular location">
    <subcellularLocation>
        <location evidence="1">Cytoplasm</location>
        <location evidence="1">Cytoskeleton</location>
        <location evidence="1">Cilium axoneme</location>
    </subcellularLocation>
</comment>
<dbReference type="FunFam" id="2.130.10.10:FF:000357">
    <property type="entry name" value="Cilia and flagella associated protein 57"/>
    <property type="match status" value="1"/>
</dbReference>
<evidence type="ECO:0000256" key="5">
    <source>
        <dbReference type="ARBA" id="ARBA00023054"/>
    </source>
</evidence>
<evidence type="ECO:0000256" key="14">
    <source>
        <dbReference type="SAM" id="Coils"/>
    </source>
</evidence>
<dbReference type="FunFam" id="1.10.287.1490:FF:000014">
    <property type="entry name" value="AGAP008095-PA"/>
    <property type="match status" value="1"/>
</dbReference>
<protein>
    <recommendedName>
        <fullName evidence="11">Cilia- and flagella-associated protein 57</fullName>
    </recommendedName>
    <alternativeName>
        <fullName evidence="12">WD repeat-containing protein 65</fullName>
    </alternativeName>
</protein>
<keyword evidence="5 14" id="KW-0175">Coiled coil</keyword>
<dbReference type="Gene3D" id="2.130.10.10">
    <property type="entry name" value="YVTN repeat-like/Quinoprotein amine dehydrogenase"/>
    <property type="match status" value="2"/>
</dbReference>
<evidence type="ECO:0000256" key="4">
    <source>
        <dbReference type="ARBA" id="ARBA00022737"/>
    </source>
</evidence>
<feature type="coiled-coil region" evidence="14">
    <location>
        <begin position="1124"/>
        <end position="1190"/>
    </location>
</feature>